<organism evidence="4">
    <name type="scientific">Mesocestoides corti</name>
    <name type="common">Flatworm</name>
    <dbReference type="NCBI Taxonomy" id="53468"/>
    <lineage>
        <taxon>Eukaryota</taxon>
        <taxon>Metazoa</taxon>
        <taxon>Spiralia</taxon>
        <taxon>Lophotrochozoa</taxon>
        <taxon>Platyhelminthes</taxon>
        <taxon>Cestoda</taxon>
        <taxon>Eucestoda</taxon>
        <taxon>Cyclophyllidea</taxon>
        <taxon>Mesocestoididae</taxon>
        <taxon>Mesocestoides</taxon>
    </lineage>
</organism>
<name>A0A0R3U9K5_MESCO</name>
<feature type="compositionally biased region" description="Polar residues" evidence="1">
    <location>
        <begin position="1"/>
        <end position="13"/>
    </location>
</feature>
<dbReference type="AlphaFoldDB" id="A0A0R3U9K5"/>
<protein>
    <submittedName>
        <fullName evidence="4">BRCT domain-containing protein</fullName>
    </submittedName>
</protein>
<sequence length="284" mass="31198">MGSKLSKSPSSQRKSLRHGLQGRSKLQKADADNLVDTVTVEPDRPHKEGDCVPVSGDCNAEGNTSTSKCTKNAENHGLHNSAINVQPQERLVEARPASIHHETSSEESHVPAEKSSAPGCAVLTGRDPKRPERAWSPGMDSAVDLSFEMQNFRRNGELTSSQRQSRHHGSRSPEAGPLSDSEMEENKKGRFECHFWVPLTSLHVFDDSRDRRLKSIARSSGCSITLTNSTKLDLYGVAKRKVLIKAVSTYGMAKCKNLIDAKFPEFIVRNAVVTPEVAETPKIT</sequence>
<reference evidence="4" key="2">
    <citation type="submission" date="2019-11" db="UniProtKB">
        <authorList>
            <consortium name="WormBaseParasite"/>
        </authorList>
    </citation>
    <scope>IDENTIFICATION</scope>
</reference>
<gene>
    <name evidence="2" type="ORF">MCOS_LOCUS3604</name>
</gene>
<dbReference type="OrthoDB" id="6258370at2759"/>
<evidence type="ECO:0000313" key="4">
    <source>
        <dbReference type="WBParaSite" id="MCU_011305-RA"/>
    </source>
</evidence>
<dbReference type="EMBL" id="UXSR01000875">
    <property type="protein sequence ID" value="VDD77601.1"/>
    <property type="molecule type" value="Genomic_DNA"/>
</dbReference>
<evidence type="ECO:0000313" key="3">
    <source>
        <dbReference type="Proteomes" id="UP000267029"/>
    </source>
</evidence>
<reference evidence="2 3" key="1">
    <citation type="submission" date="2018-10" db="EMBL/GenBank/DDBJ databases">
        <authorList>
            <consortium name="Pathogen Informatics"/>
        </authorList>
    </citation>
    <scope>NUCLEOTIDE SEQUENCE [LARGE SCALE GENOMIC DNA]</scope>
</reference>
<proteinExistence type="predicted"/>
<accession>A0A0R3U9K5</accession>
<dbReference type="WBParaSite" id="MCU_011305-RA">
    <property type="protein sequence ID" value="MCU_011305-RA"/>
    <property type="gene ID" value="MCU_011305"/>
</dbReference>
<feature type="compositionally biased region" description="Basic and acidic residues" evidence="1">
    <location>
        <begin position="99"/>
        <end position="112"/>
    </location>
</feature>
<evidence type="ECO:0000256" key="1">
    <source>
        <dbReference type="SAM" id="MobiDB-lite"/>
    </source>
</evidence>
<dbReference type="Proteomes" id="UP000267029">
    <property type="component" value="Unassembled WGS sequence"/>
</dbReference>
<feature type="region of interest" description="Disordered" evidence="1">
    <location>
        <begin position="157"/>
        <end position="184"/>
    </location>
</feature>
<feature type="compositionally biased region" description="Basic and acidic residues" evidence="1">
    <location>
        <begin position="41"/>
        <end position="50"/>
    </location>
</feature>
<feature type="compositionally biased region" description="Polar residues" evidence="1">
    <location>
        <begin position="61"/>
        <end position="70"/>
    </location>
</feature>
<feature type="region of interest" description="Disordered" evidence="1">
    <location>
        <begin position="1"/>
        <end position="138"/>
    </location>
</feature>
<keyword evidence="3" id="KW-1185">Reference proteome</keyword>
<evidence type="ECO:0000313" key="2">
    <source>
        <dbReference type="EMBL" id="VDD77601.1"/>
    </source>
</evidence>